<protein>
    <submittedName>
        <fullName evidence="1">Protein AIG1</fullName>
    </submittedName>
</protein>
<name>A0A2P2QXA2_RHIMU</name>
<reference evidence="1" key="1">
    <citation type="submission" date="2018-02" db="EMBL/GenBank/DDBJ databases">
        <title>Rhizophora mucronata_Transcriptome.</title>
        <authorList>
            <person name="Meera S.P."/>
            <person name="Sreeshan A."/>
            <person name="Augustine A."/>
        </authorList>
    </citation>
    <scope>NUCLEOTIDE SEQUENCE</scope>
    <source>
        <tissue evidence="1">Leaf</tissue>
    </source>
</reference>
<evidence type="ECO:0000313" key="1">
    <source>
        <dbReference type="EMBL" id="MBX71626.1"/>
    </source>
</evidence>
<organism evidence="1">
    <name type="scientific">Rhizophora mucronata</name>
    <name type="common">Asiatic mangrove</name>
    <dbReference type="NCBI Taxonomy" id="61149"/>
    <lineage>
        <taxon>Eukaryota</taxon>
        <taxon>Viridiplantae</taxon>
        <taxon>Streptophyta</taxon>
        <taxon>Embryophyta</taxon>
        <taxon>Tracheophyta</taxon>
        <taxon>Spermatophyta</taxon>
        <taxon>Magnoliopsida</taxon>
        <taxon>eudicotyledons</taxon>
        <taxon>Gunneridae</taxon>
        <taxon>Pentapetalae</taxon>
        <taxon>rosids</taxon>
        <taxon>fabids</taxon>
        <taxon>Malpighiales</taxon>
        <taxon>Rhizophoraceae</taxon>
        <taxon>Rhizophora</taxon>
    </lineage>
</organism>
<dbReference type="AlphaFoldDB" id="A0A2P2QXA2"/>
<dbReference type="EMBL" id="GGEC01091142">
    <property type="protein sequence ID" value="MBX71626.1"/>
    <property type="molecule type" value="Transcribed_RNA"/>
</dbReference>
<proteinExistence type="predicted"/>
<accession>A0A2P2QXA2</accession>
<sequence>MVPQTNSKYGTTFGPSTELLSLLLSSFEILSKLADFIVGSSLS</sequence>